<reference evidence="1" key="1">
    <citation type="submission" date="2022-11" db="EMBL/GenBank/DDBJ databases">
        <title>Draft genome of Mycoplasma arginini isolated from fly.</title>
        <authorList>
            <person name="Severgnini M."/>
            <person name="Gioia G."/>
            <person name="Cremonesi P."/>
            <person name="Moroni P."/>
            <person name="Addis M.F."/>
            <person name="Castiglioni B."/>
        </authorList>
    </citation>
    <scope>NUCLEOTIDE SEQUENCE</scope>
    <source>
        <strain evidence="1">QMP CG1-1632</strain>
    </source>
</reference>
<organism evidence="1 2">
    <name type="scientific">Mycoplasmopsis arginini</name>
    <name type="common">Mycoplasma arginini</name>
    <dbReference type="NCBI Taxonomy" id="2094"/>
    <lineage>
        <taxon>Bacteria</taxon>
        <taxon>Bacillati</taxon>
        <taxon>Mycoplasmatota</taxon>
        <taxon>Mycoplasmoidales</taxon>
        <taxon>Metamycoplasmataceae</taxon>
        <taxon>Mycoplasmopsis</taxon>
    </lineage>
</organism>
<dbReference type="AlphaFoldDB" id="A0AA43U0A1"/>
<dbReference type="EMBL" id="JAPFAR010000148">
    <property type="protein sequence ID" value="MDI3349851.1"/>
    <property type="molecule type" value="Genomic_DNA"/>
</dbReference>
<comment type="caution">
    <text evidence="1">The sequence shown here is derived from an EMBL/GenBank/DDBJ whole genome shotgun (WGS) entry which is preliminary data.</text>
</comment>
<name>A0AA43U0A1_MYCAR</name>
<dbReference type="RefSeq" id="WP_268164574.1">
    <property type="nucleotide sequence ID" value="NZ_JAPFAP010000072.1"/>
</dbReference>
<protein>
    <submittedName>
        <fullName evidence="1">Uncharacterized protein</fullName>
    </submittedName>
</protein>
<sequence length="523" mass="62464">MKVKLFANFLDNISNKNNSLFNLRNNSVIGQIKEGFNNFNEVTIKLLAFSINKVLLNNSKSPIKILIANDGSHKYLSYFEKELLNLINQEQILTYSYEKNEPVSKAFLAFTNSITEAFTIIIYVHKYDEKNNFAISFFNKNVEPLNFELVKLFLKEYQNVSIDTIKDKNNLNPNLDFQKILKEYTDFLLNKNFTNNANHLLKIGVINSPLQNSFVKKILGKNDIAYTILKNSFKTDKPQFLKYSLLNYSLLKNIEYIFKFSYDYQKVYLYKRNKNKKYFFYYELVDMTDLVSNYLSFINNYESTNNQFSEIKNVVCSHLTKKENIINIASRYKINLNFSWNFDSKKYPKSNLLFFDEDYQIYLDNNKNIKYDGFMFLNILIDMLNYYETQEMKYEDICKRNLDKSHELLINYFSFDCAEENLINFETKLYMQTSIAQIKISSIENVKENFKNIDEKYVAKFNFEPREWMAIKYNFKYKQLIFVIQENRKTKGNVAKKINRFMTKFTLKYNKPLIEFKKINSEK</sequence>
<evidence type="ECO:0000313" key="2">
    <source>
        <dbReference type="Proteomes" id="UP001162175"/>
    </source>
</evidence>
<evidence type="ECO:0000313" key="1">
    <source>
        <dbReference type="EMBL" id="MDI3349851.1"/>
    </source>
</evidence>
<proteinExistence type="predicted"/>
<dbReference type="Proteomes" id="UP001162175">
    <property type="component" value="Unassembled WGS sequence"/>
</dbReference>
<gene>
    <name evidence="1" type="ORF">DCBHLPFO_00373</name>
</gene>
<accession>A0AA43U0A1</accession>